<comment type="caution">
    <text evidence="1">The sequence shown here is derived from an EMBL/GenBank/DDBJ whole genome shotgun (WGS) entry which is preliminary data.</text>
</comment>
<sequence>MKKKSFHVFSETGVGSLDYVFNASFVHLEAKIKVALKSLQIGGSDLQGVRIGLVAILSSWTSRHKRHAFLKIMNLKCSPDMNSCYFE</sequence>
<keyword evidence="2" id="KW-1185">Reference proteome</keyword>
<accession>A0A3M7PBE9</accession>
<reference evidence="1 2" key="1">
    <citation type="journal article" date="2018" name="Sci. Rep.">
        <title>Genomic signatures of local adaptation to the degree of environmental predictability in rotifers.</title>
        <authorList>
            <person name="Franch-Gras L."/>
            <person name="Hahn C."/>
            <person name="Garcia-Roger E.M."/>
            <person name="Carmona M.J."/>
            <person name="Serra M."/>
            <person name="Gomez A."/>
        </authorList>
    </citation>
    <scope>NUCLEOTIDE SEQUENCE [LARGE SCALE GENOMIC DNA]</scope>
    <source>
        <strain evidence="1">HYR1</strain>
    </source>
</reference>
<evidence type="ECO:0000313" key="1">
    <source>
        <dbReference type="EMBL" id="RMZ96100.1"/>
    </source>
</evidence>
<dbReference type="AlphaFoldDB" id="A0A3M7PBE9"/>
<name>A0A3M7PBE9_BRAPC</name>
<dbReference type="EMBL" id="REGN01012308">
    <property type="protein sequence ID" value="RMZ96100.1"/>
    <property type="molecule type" value="Genomic_DNA"/>
</dbReference>
<protein>
    <submittedName>
        <fullName evidence="1">Uncharacterized protein</fullName>
    </submittedName>
</protein>
<proteinExistence type="predicted"/>
<evidence type="ECO:0000313" key="2">
    <source>
        <dbReference type="Proteomes" id="UP000276133"/>
    </source>
</evidence>
<gene>
    <name evidence="1" type="ORF">BpHYR1_039820</name>
</gene>
<dbReference type="Proteomes" id="UP000276133">
    <property type="component" value="Unassembled WGS sequence"/>
</dbReference>
<organism evidence="1 2">
    <name type="scientific">Brachionus plicatilis</name>
    <name type="common">Marine rotifer</name>
    <name type="synonym">Brachionus muelleri</name>
    <dbReference type="NCBI Taxonomy" id="10195"/>
    <lineage>
        <taxon>Eukaryota</taxon>
        <taxon>Metazoa</taxon>
        <taxon>Spiralia</taxon>
        <taxon>Gnathifera</taxon>
        <taxon>Rotifera</taxon>
        <taxon>Eurotatoria</taxon>
        <taxon>Monogononta</taxon>
        <taxon>Pseudotrocha</taxon>
        <taxon>Ploima</taxon>
        <taxon>Brachionidae</taxon>
        <taxon>Brachionus</taxon>
    </lineage>
</organism>